<dbReference type="CDD" id="cd02557">
    <property type="entry name" value="PseudoU_synth_ScRIB2"/>
    <property type="match status" value="1"/>
</dbReference>
<evidence type="ECO:0000313" key="4">
    <source>
        <dbReference type="EMBL" id="VDI47009.1"/>
    </source>
</evidence>
<evidence type="ECO:0000256" key="2">
    <source>
        <dbReference type="SAM" id="MobiDB-lite"/>
    </source>
</evidence>
<dbReference type="PROSITE" id="PS01129">
    <property type="entry name" value="PSI_RLU"/>
    <property type="match status" value="1"/>
</dbReference>
<name>A0A8B6FCA5_MYTGA</name>
<dbReference type="CDD" id="cd00165">
    <property type="entry name" value="S4"/>
    <property type="match status" value="1"/>
</dbReference>
<evidence type="ECO:0000259" key="3">
    <source>
        <dbReference type="Pfam" id="PF00849"/>
    </source>
</evidence>
<dbReference type="SUPFAM" id="SSF55120">
    <property type="entry name" value="Pseudouridine synthase"/>
    <property type="match status" value="2"/>
</dbReference>
<keyword evidence="5" id="KW-1185">Reference proteome</keyword>
<feature type="domain" description="Pseudouridine synthase RsuA/RluA-like" evidence="3">
    <location>
        <begin position="288"/>
        <end position="432"/>
    </location>
</feature>
<keyword evidence="1" id="KW-0694">RNA-binding</keyword>
<gene>
    <name evidence="4" type="ORF">MGAL_10B059980</name>
</gene>
<dbReference type="Gene3D" id="3.30.2350.10">
    <property type="entry name" value="Pseudouridine synthase"/>
    <property type="match status" value="1"/>
</dbReference>
<dbReference type="InterPro" id="IPR020103">
    <property type="entry name" value="PsdUridine_synth_cat_dom_sf"/>
</dbReference>
<dbReference type="Proteomes" id="UP000596742">
    <property type="component" value="Unassembled WGS sequence"/>
</dbReference>
<dbReference type="InterPro" id="IPR006224">
    <property type="entry name" value="PsdUridine_synth_RluA-like_CS"/>
</dbReference>
<dbReference type="InterPro" id="IPR050188">
    <property type="entry name" value="RluA_PseudoU_synthase"/>
</dbReference>
<protein>
    <recommendedName>
        <fullName evidence="3">Pseudouridine synthase RsuA/RluA-like domain-containing protein</fullName>
    </recommendedName>
</protein>
<comment type="caution">
    <text evidence="4">The sequence shown here is derived from an EMBL/GenBank/DDBJ whole genome shotgun (WGS) entry which is preliminary data.</text>
</comment>
<feature type="region of interest" description="Disordered" evidence="2">
    <location>
        <begin position="518"/>
        <end position="580"/>
    </location>
</feature>
<organism evidence="4 5">
    <name type="scientific">Mytilus galloprovincialis</name>
    <name type="common">Mediterranean mussel</name>
    <dbReference type="NCBI Taxonomy" id="29158"/>
    <lineage>
        <taxon>Eukaryota</taxon>
        <taxon>Metazoa</taxon>
        <taxon>Spiralia</taxon>
        <taxon>Lophotrochozoa</taxon>
        <taxon>Mollusca</taxon>
        <taxon>Bivalvia</taxon>
        <taxon>Autobranchia</taxon>
        <taxon>Pteriomorphia</taxon>
        <taxon>Mytilida</taxon>
        <taxon>Mytiloidea</taxon>
        <taxon>Mytilidae</taxon>
        <taxon>Mytilinae</taxon>
        <taxon>Mytilus</taxon>
    </lineage>
</organism>
<dbReference type="EMBL" id="UYJE01006569">
    <property type="protein sequence ID" value="VDI47009.1"/>
    <property type="molecule type" value="Genomic_DNA"/>
</dbReference>
<dbReference type="InterPro" id="IPR006145">
    <property type="entry name" value="PsdUridine_synth_RsuA/RluA"/>
</dbReference>
<evidence type="ECO:0000313" key="5">
    <source>
        <dbReference type="Proteomes" id="UP000596742"/>
    </source>
</evidence>
<dbReference type="AlphaFoldDB" id="A0A8B6FCA5"/>
<dbReference type="OrthoDB" id="424794at2759"/>
<reference evidence="4" key="1">
    <citation type="submission" date="2018-11" db="EMBL/GenBank/DDBJ databases">
        <authorList>
            <person name="Alioto T."/>
            <person name="Alioto T."/>
        </authorList>
    </citation>
    <scope>NUCLEOTIDE SEQUENCE</scope>
</reference>
<dbReference type="GO" id="GO:0003723">
    <property type="term" value="F:RNA binding"/>
    <property type="evidence" value="ECO:0007669"/>
    <property type="project" value="UniProtKB-KW"/>
</dbReference>
<sequence>MHIHLFTKHGRNTSSVLLNCLKTLKQSETFISTMSDLTAPKQTTDGDDAVQEPVLSKRAQRKQKRLVAKERRKEMKKLTKGLTNNKQNPGFDKSLFDAAEYYFENGLRKVYPYYFTFSSFCKQRWNGKTVLDIFTKDFHGTETEEYIDAIESGRVTVNGKPVSIDYKVKNHDFLEHTLHRHENPVSGSPLKIIHDDKDVVVINKPPSIPCHPCGRYRFNSIAFIQGKEYGYILILEVSVVIKKPPSIPCHPCGRYRFNSIAFILGKKYGYILILEAKNMDILILEVSVVINKPPSIPCHPCGRYRFNSIAFILGKEYGYPNLRNIYRLDRLTSGVLILAKTPEKTRQLEDEIFGKHVQKEYVCRVVGEFPQEEITCDQPLDLISHKISMMRVKSSGKPSKTVFQRLSYNGKSSVVRCLPYTGRTHQIRVHLQFLGYPIINDPLYNSAAFGPNRGKGGEFWKSDTEITNEIQNLHSVGLWYDGENPLYHKRLKEIKENQVNKEIKENIDGTDCDVRCTDSETNSDIESSESGPRKGSIYSDMEIDSLEPKEKKAKIDHTETEDKISKVTLSEKSSGSKVKSESGFDEDKIICCNSESLDNDREMACTVTKDDAQKTIVYQTFDESKWIPNEHCSSCKRNYIDPGPKDLVMYLHALSYKGSDWGYCTELPEWAKEDWVDDTSP</sequence>
<evidence type="ECO:0000256" key="1">
    <source>
        <dbReference type="PROSITE-ProRule" id="PRU00182"/>
    </source>
</evidence>
<dbReference type="PANTHER" id="PTHR21600:SF40">
    <property type="entry name" value="PSEUDOURIDYLATE SYNTHASE RPUSD2"/>
    <property type="match status" value="1"/>
</dbReference>
<accession>A0A8B6FCA5</accession>
<feature type="compositionally biased region" description="Basic and acidic residues" evidence="2">
    <location>
        <begin position="546"/>
        <end position="565"/>
    </location>
</feature>
<dbReference type="PANTHER" id="PTHR21600">
    <property type="entry name" value="MITOCHONDRIAL RNA PSEUDOURIDINE SYNTHASE"/>
    <property type="match status" value="1"/>
</dbReference>
<dbReference type="GO" id="GO:0009982">
    <property type="term" value="F:pseudouridine synthase activity"/>
    <property type="evidence" value="ECO:0007669"/>
    <property type="project" value="InterPro"/>
</dbReference>
<proteinExistence type="predicted"/>
<dbReference type="PROSITE" id="PS50889">
    <property type="entry name" value="S4"/>
    <property type="match status" value="1"/>
</dbReference>
<dbReference type="GO" id="GO:0000455">
    <property type="term" value="P:enzyme-directed rRNA pseudouridine synthesis"/>
    <property type="evidence" value="ECO:0007669"/>
    <property type="project" value="TreeGrafter"/>
</dbReference>
<dbReference type="Pfam" id="PF00849">
    <property type="entry name" value="PseudoU_synth_2"/>
    <property type="match status" value="1"/>
</dbReference>